<organism evidence="1 2">
    <name type="scientific">Termititenax aidoneus</name>
    <dbReference type="NCBI Taxonomy" id="2218524"/>
    <lineage>
        <taxon>Bacteria</taxon>
        <taxon>Bacillati</taxon>
        <taxon>Candidatus Margulisiibacteriota</taxon>
        <taxon>Candidatus Termititenacia</taxon>
        <taxon>Candidatus Termititenacales</taxon>
        <taxon>Candidatus Termititenacaceae</taxon>
        <taxon>Candidatus Termititenax</taxon>
    </lineage>
</organism>
<comment type="caution">
    <text evidence="1">The sequence shown here is derived from an EMBL/GenBank/DDBJ whole genome shotgun (WGS) entry which is preliminary data.</text>
</comment>
<protein>
    <submittedName>
        <fullName evidence="1">Uncharacterized protein</fullName>
    </submittedName>
</protein>
<keyword evidence="2" id="KW-1185">Reference proteome</keyword>
<proteinExistence type="predicted"/>
<dbReference type="EMBL" id="BGZN01000151">
    <property type="protein sequence ID" value="GBR75076.1"/>
    <property type="molecule type" value="Genomic_DNA"/>
</dbReference>
<feature type="non-terminal residue" evidence="1">
    <location>
        <position position="116"/>
    </location>
</feature>
<accession>A0A388TDP3</accession>
<sequence length="116" mass="12371">MAKKNTKKKSAKKISGIKTAKTTVDLSLNGIKEFIKFAGQFPISKLSAGQTGARLTVYQNPSTPKLKINAEGKSPAETTPAETLVQIKSDKVGVFHSVENLKIGSKVKTGETVAKI</sequence>
<name>A0A388TDP3_TERA1</name>
<gene>
    <name evidence="1" type="ORF">NO1_2137</name>
</gene>
<evidence type="ECO:0000313" key="1">
    <source>
        <dbReference type="EMBL" id="GBR75076.1"/>
    </source>
</evidence>
<evidence type="ECO:0000313" key="2">
    <source>
        <dbReference type="Proteomes" id="UP000269352"/>
    </source>
</evidence>
<reference evidence="1 2" key="1">
    <citation type="journal article" date="2019" name="ISME J.">
        <title>Genome analyses of uncultured TG2/ZB3 bacteria in 'Margulisbacteria' specifically attached to ectosymbiotic spirochetes of protists in the termite gut.</title>
        <authorList>
            <person name="Utami Y.D."/>
            <person name="Kuwahara H."/>
            <person name="Igai K."/>
            <person name="Murakami T."/>
            <person name="Sugaya K."/>
            <person name="Morikawa T."/>
            <person name="Nagura Y."/>
            <person name="Yuki M."/>
            <person name="Deevong P."/>
            <person name="Inoue T."/>
            <person name="Kihara K."/>
            <person name="Lo N."/>
            <person name="Yamada A."/>
            <person name="Ohkuma M."/>
            <person name="Hongoh Y."/>
        </authorList>
    </citation>
    <scope>NUCLEOTIDE SEQUENCE [LARGE SCALE GENOMIC DNA]</scope>
    <source>
        <strain evidence="1">NkOx7-01</strain>
    </source>
</reference>
<dbReference type="Proteomes" id="UP000269352">
    <property type="component" value="Unassembled WGS sequence"/>
</dbReference>
<dbReference type="AlphaFoldDB" id="A0A388TDP3"/>